<reference evidence="1 2" key="1">
    <citation type="journal article" date="2012" name="Stand. Genomic Sci.">
        <title>Complete genome sequence of the sulfur compounds oxidizing chemolithoautotroph Sulfuricurvum kujiense type strain (YK-1(T)).</title>
        <authorList>
            <person name="Han C."/>
            <person name="Kotsyurbenko O."/>
            <person name="Chertkov O."/>
            <person name="Held B."/>
            <person name="Lapidus A."/>
            <person name="Nolan M."/>
            <person name="Lucas S."/>
            <person name="Hammon N."/>
            <person name="Deshpande S."/>
            <person name="Cheng J.F."/>
            <person name="Tapia R."/>
            <person name="Goodwin L.A."/>
            <person name="Pitluck S."/>
            <person name="Liolios K."/>
            <person name="Pagani I."/>
            <person name="Ivanova N."/>
            <person name="Mavromatis K."/>
            <person name="Mikhailova N."/>
            <person name="Pati A."/>
            <person name="Chen A."/>
            <person name="Palaniappan K."/>
            <person name="Land M."/>
            <person name="Hauser L."/>
            <person name="Chang Y.J."/>
            <person name="Jeffries C.D."/>
            <person name="Brambilla E.M."/>
            <person name="Rohde M."/>
            <person name="Spring S."/>
            <person name="Sikorski J."/>
            <person name="Goker M."/>
            <person name="Woyke T."/>
            <person name="Bristow J."/>
            <person name="Eisen J.A."/>
            <person name="Markowitz V."/>
            <person name="Hugenholtz P."/>
            <person name="Kyrpides N.C."/>
            <person name="Klenk H.P."/>
            <person name="Detter J.C."/>
        </authorList>
    </citation>
    <scope>NUCLEOTIDE SEQUENCE [LARGE SCALE GENOMIC DNA]</scope>
    <source>
        <strain evidence="2">ATCC BAA-921 / DSM 16994 / JCM 11577 / YK-1</strain>
    </source>
</reference>
<organism evidence="1 2">
    <name type="scientific">Sulfuricurvum kujiense (strain ATCC BAA-921 / DSM 16994 / JCM 11577 / YK-1)</name>
    <dbReference type="NCBI Taxonomy" id="709032"/>
    <lineage>
        <taxon>Bacteria</taxon>
        <taxon>Pseudomonadati</taxon>
        <taxon>Campylobacterota</taxon>
        <taxon>Epsilonproteobacteria</taxon>
        <taxon>Campylobacterales</taxon>
        <taxon>Sulfurimonadaceae</taxon>
        <taxon>Sulfuricurvum</taxon>
    </lineage>
</organism>
<accession>E4U1Z1</accession>
<proteinExistence type="predicted"/>
<dbReference type="STRING" id="709032.Sulku_0843"/>
<dbReference type="Proteomes" id="UP000008721">
    <property type="component" value="Chromosome"/>
</dbReference>
<gene>
    <name evidence="1" type="ordered locus">Sulku_0843</name>
</gene>
<keyword evidence="2" id="KW-1185">Reference proteome</keyword>
<dbReference type="EMBL" id="CP002355">
    <property type="protein sequence ID" value="ADR33509.1"/>
    <property type="molecule type" value="Genomic_DNA"/>
</dbReference>
<protein>
    <submittedName>
        <fullName evidence="1">Uncharacterized protein</fullName>
    </submittedName>
</protein>
<dbReference type="RefSeq" id="WP_013459706.1">
    <property type="nucleotide sequence ID" value="NC_014762.1"/>
</dbReference>
<dbReference type="HOGENOM" id="CLU_201568_0_0_7"/>
<evidence type="ECO:0000313" key="2">
    <source>
        <dbReference type="Proteomes" id="UP000008721"/>
    </source>
</evidence>
<name>E4U1Z1_SULKY</name>
<sequence>MKTLCKLKKDELADDFKQIVKIVKKPKFICEKCARVAKEKKYLCNPVSL</sequence>
<dbReference type="KEGG" id="sku:Sulku_0843"/>
<dbReference type="eggNOG" id="ENOG5030179">
    <property type="taxonomic scope" value="Bacteria"/>
</dbReference>
<evidence type="ECO:0000313" key="1">
    <source>
        <dbReference type="EMBL" id="ADR33509.1"/>
    </source>
</evidence>
<dbReference type="AlphaFoldDB" id="E4U1Z1"/>